<comment type="caution">
    <text evidence="1">The sequence shown here is derived from an EMBL/GenBank/DDBJ whole genome shotgun (WGS) entry which is preliminary data.</text>
</comment>
<protein>
    <submittedName>
        <fullName evidence="1">Uncharacterized protein</fullName>
    </submittedName>
</protein>
<evidence type="ECO:0000313" key="2">
    <source>
        <dbReference type="Proteomes" id="UP001165060"/>
    </source>
</evidence>
<dbReference type="InterPro" id="IPR036612">
    <property type="entry name" value="KH_dom_type_1_sf"/>
</dbReference>
<evidence type="ECO:0000313" key="1">
    <source>
        <dbReference type="EMBL" id="GMI22040.1"/>
    </source>
</evidence>
<organism evidence="1 2">
    <name type="scientific">Tetraparma gracilis</name>
    <dbReference type="NCBI Taxonomy" id="2962635"/>
    <lineage>
        <taxon>Eukaryota</taxon>
        <taxon>Sar</taxon>
        <taxon>Stramenopiles</taxon>
        <taxon>Ochrophyta</taxon>
        <taxon>Bolidophyceae</taxon>
        <taxon>Parmales</taxon>
        <taxon>Triparmaceae</taxon>
        <taxon>Tetraparma</taxon>
    </lineage>
</organism>
<feature type="non-terminal residue" evidence="1">
    <location>
        <position position="1"/>
    </location>
</feature>
<accession>A0ABQ6M967</accession>
<proteinExistence type="predicted"/>
<dbReference type="Proteomes" id="UP001165060">
    <property type="component" value="Unassembled WGS sequence"/>
</dbReference>
<gene>
    <name evidence="1" type="ORF">TeGR_g856</name>
</gene>
<name>A0ABQ6M967_9STRA</name>
<dbReference type="Gene3D" id="3.30.1370.10">
    <property type="entry name" value="K Homology domain, type 1"/>
    <property type="match status" value="1"/>
</dbReference>
<keyword evidence="2" id="KW-1185">Reference proteome</keyword>
<dbReference type="EMBL" id="BRYB01003872">
    <property type="protein sequence ID" value="GMI22040.1"/>
    <property type="molecule type" value="Genomic_DNA"/>
</dbReference>
<dbReference type="SUPFAM" id="SSF54791">
    <property type="entry name" value="Eukaryotic type KH-domain (KH-domain type I)"/>
    <property type="match status" value="1"/>
</dbReference>
<sequence length="61" mass="6668">TTSHCLIKLSQRGEFVPGTENRIITIVGSRWDDVNNCIFMIQDKINMAMRGGRGGADGANT</sequence>
<reference evidence="1 2" key="1">
    <citation type="journal article" date="2023" name="Commun. Biol.">
        <title>Genome analysis of Parmales, the sister group of diatoms, reveals the evolutionary specialization of diatoms from phago-mixotrophs to photoautotrophs.</title>
        <authorList>
            <person name="Ban H."/>
            <person name="Sato S."/>
            <person name="Yoshikawa S."/>
            <person name="Yamada K."/>
            <person name="Nakamura Y."/>
            <person name="Ichinomiya M."/>
            <person name="Sato N."/>
            <person name="Blanc-Mathieu R."/>
            <person name="Endo H."/>
            <person name="Kuwata A."/>
            <person name="Ogata H."/>
        </authorList>
    </citation>
    <scope>NUCLEOTIDE SEQUENCE [LARGE SCALE GENOMIC DNA]</scope>
</reference>